<feature type="chain" id="PRO_5029830037" evidence="1">
    <location>
        <begin position="19"/>
        <end position="357"/>
    </location>
</feature>
<proteinExistence type="predicted"/>
<gene>
    <name evidence="2" type="ORF">FOZ62_027206</name>
</gene>
<protein>
    <submittedName>
        <fullName evidence="2">Uncharacterized protein</fullName>
    </submittedName>
</protein>
<reference evidence="2 3" key="1">
    <citation type="submission" date="2020-04" db="EMBL/GenBank/DDBJ databases">
        <title>Perkinsus olseni comparative genomics.</title>
        <authorList>
            <person name="Bogema D.R."/>
        </authorList>
    </citation>
    <scope>NUCLEOTIDE SEQUENCE [LARGE SCALE GENOMIC DNA]</scope>
    <source>
        <strain evidence="2">ATCC PRA-205</strain>
    </source>
</reference>
<keyword evidence="1" id="KW-0732">Signal</keyword>
<dbReference type="AlphaFoldDB" id="A0A7J6UEP3"/>
<feature type="signal peptide" evidence="1">
    <location>
        <begin position="1"/>
        <end position="18"/>
    </location>
</feature>
<comment type="caution">
    <text evidence="2">The sequence shown here is derived from an EMBL/GenBank/DDBJ whole genome shotgun (WGS) entry which is preliminary data.</text>
</comment>
<sequence length="357" mass="39948">MHVFSISLLAVTIRPARGASAANTVSRATCGQVSQGTPAGSCTLTANYSSEESEHMTMRSDIFDLTPRWASVTAKYDRKAQTYFVDHAAVLFTETSFLGEYQRLRHHISPGDLSFDDMQDYILGGGHDCEESIVEGARSFLNRSNAFENDHIRRKLDGELAKKPNASSAAIIYYHLSFHERYSHSHTLVVFNQDPQEFDPNRPLSPLFAVWSGKRDHAIMNAITFGVPRTEKAPRIPLSAEGLNLVRSTFRHISLSKRERFNTSFPGMMVDIGKELLKDANVRVKAEQDGWNIGIDENDVDNVQMAFAEALTIAVATNWNEEVKSYMPRRSRRHFVLRGINRMVQVEAASSHSPGAA</sequence>
<evidence type="ECO:0000256" key="1">
    <source>
        <dbReference type="SAM" id="SignalP"/>
    </source>
</evidence>
<name>A0A7J6UEP3_PEROL</name>
<evidence type="ECO:0000313" key="3">
    <source>
        <dbReference type="Proteomes" id="UP000574390"/>
    </source>
</evidence>
<dbReference type="Proteomes" id="UP000574390">
    <property type="component" value="Unassembled WGS sequence"/>
</dbReference>
<dbReference type="EMBL" id="JABANM010000571">
    <property type="protein sequence ID" value="KAF4755720.1"/>
    <property type="molecule type" value="Genomic_DNA"/>
</dbReference>
<accession>A0A7J6UEP3</accession>
<organism evidence="2 3">
    <name type="scientific">Perkinsus olseni</name>
    <name type="common">Perkinsus atlanticus</name>
    <dbReference type="NCBI Taxonomy" id="32597"/>
    <lineage>
        <taxon>Eukaryota</taxon>
        <taxon>Sar</taxon>
        <taxon>Alveolata</taxon>
        <taxon>Perkinsozoa</taxon>
        <taxon>Perkinsea</taxon>
        <taxon>Perkinsida</taxon>
        <taxon>Perkinsidae</taxon>
        <taxon>Perkinsus</taxon>
    </lineage>
</organism>
<evidence type="ECO:0000313" key="2">
    <source>
        <dbReference type="EMBL" id="KAF4755720.1"/>
    </source>
</evidence>